<dbReference type="InterPro" id="IPR010290">
    <property type="entry name" value="TM_effector"/>
</dbReference>
<evidence type="ECO:0000256" key="4">
    <source>
        <dbReference type="ARBA" id="ARBA00022692"/>
    </source>
</evidence>
<keyword evidence="6 7" id="KW-0472">Membrane</keyword>
<comment type="subcellular location">
    <subcellularLocation>
        <location evidence="1">Cell membrane</location>
        <topology evidence="1">Multi-pass membrane protein</topology>
    </subcellularLocation>
</comment>
<evidence type="ECO:0000313" key="9">
    <source>
        <dbReference type="Proteomes" id="UP000689967"/>
    </source>
</evidence>
<gene>
    <name evidence="8" type="ORF">JJQ90_24075</name>
</gene>
<dbReference type="EMBL" id="JAERQM010000009">
    <property type="protein sequence ID" value="MBU8546819.1"/>
    <property type="molecule type" value="Genomic_DNA"/>
</dbReference>
<keyword evidence="2" id="KW-0813">Transport</keyword>
<organism evidence="8 9">
    <name type="scientific">Falsiroseomonas oleicola</name>
    <dbReference type="NCBI Taxonomy" id="2801474"/>
    <lineage>
        <taxon>Bacteria</taxon>
        <taxon>Pseudomonadati</taxon>
        <taxon>Pseudomonadota</taxon>
        <taxon>Alphaproteobacteria</taxon>
        <taxon>Acetobacterales</taxon>
        <taxon>Roseomonadaceae</taxon>
        <taxon>Falsiroseomonas</taxon>
    </lineage>
</organism>
<evidence type="ECO:0000256" key="7">
    <source>
        <dbReference type="SAM" id="Phobius"/>
    </source>
</evidence>
<keyword evidence="5 7" id="KW-1133">Transmembrane helix</keyword>
<evidence type="ECO:0000256" key="5">
    <source>
        <dbReference type="ARBA" id="ARBA00022989"/>
    </source>
</evidence>
<keyword evidence="9" id="KW-1185">Reference proteome</keyword>
<protein>
    <submittedName>
        <fullName evidence="8">MFS transporter</fullName>
    </submittedName>
</protein>
<feature type="transmembrane region" description="Helical" evidence="7">
    <location>
        <begin position="346"/>
        <end position="364"/>
    </location>
</feature>
<feature type="transmembrane region" description="Helical" evidence="7">
    <location>
        <begin position="215"/>
        <end position="237"/>
    </location>
</feature>
<dbReference type="CDD" id="cd06173">
    <property type="entry name" value="MFS_MefA_like"/>
    <property type="match status" value="1"/>
</dbReference>
<keyword evidence="4 7" id="KW-0812">Transmembrane</keyword>
<reference evidence="8 9" key="1">
    <citation type="submission" date="2021-01" db="EMBL/GenBank/DDBJ databases">
        <title>Roseomonas sp. nov, a bacterium isolated from an oil production mixture in Yumen Oilfield.</title>
        <authorList>
            <person name="Wu D."/>
        </authorList>
    </citation>
    <scope>NUCLEOTIDE SEQUENCE [LARGE SCALE GENOMIC DNA]</scope>
    <source>
        <strain evidence="8 9">ROY-5-3</strain>
    </source>
</reference>
<evidence type="ECO:0000256" key="6">
    <source>
        <dbReference type="ARBA" id="ARBA00023136"/>
    </source>
</evidence>
<name>A0ABS6HDP0_9PROT</name>
<evidence type="ECO:0000256" key="2">
    <source>
        <dbReference type="ARBA" id="ARBA00022448"/>
    </source>
</evidence>
<comment type="caution">
    <text evidence="8">The sequence shown here is derived from an EMBL/GenBank/DDBJ whole genome shotgun (WGS) entry which is preliminary data.</text>
</comment>
<feature type="transmembrane region" description="Helical" evidence="7">
    <location>
        <begin position="257"/>
        <end position="280"/>
    </location>
</feature>
<accession>A0ABS6HDP0</accession>
<keyword evidence="3" id="KW-1003">Cell membrane</keyword>
<dbReference type="Proteomes" id="UP000689967">
    <property type="component" value="Unassembled WGS sequence"/>
</dbReference>
<feature type="transmembrane region" description="Helical" evidence="7">
    <location>
        <begin position="174"/>
        <end position="194"/>
    </location>
</feature>
<proteinExistence type="predicted"/>
<feature type="transmembrane region" description="Helical" evidence="7">
    <location>
        <begin position="312"/>
        <end position="334"/>
    </location>
</feature>
<dbReference type="RefSeq" id="WP_216878833.1">
    <property type="nucleotide sequence ID" value="NZ_JAERQM010000009.1"/>
</dbReference>
<sequence>MQGSGARGVLGVPDVRRIVLVGLLVSIARWLEMLVIGVVVWQQTNSAFLVAMMTLLRLLPMGLFGAFLGVAADRVQRRSALLAMLVVQGCLAASLAALALSGVLAVWHLGLASFISGIVWAADNPVRRMMLGEVVGASRMARAVSIDVVANNASRIAGPAVGGTILAAAGLGPAFLLCAAMYVLAVLAALRLSHRSVIQPPRGGVLRDMQASFGLVLRTPGMAGVMIVTLIFNLFGWPVSSMIPVIGQEQLRLGPEGVGLLAGMDGLGALLGALLLVPLVRPAWYRAIYVGGTALYCGMFVIFAAITAAIPAALALLLVGIGSAAFAAMQATLVYTTAPPELRSRALGVLSACIGLGLVGFLHLGLMAQWLGAPAATMVIGLEGICALVLTRRWWRAG</sequence>
<dbReference type="Pfam" id="PF05977">
    <property type="entry name" value="MFS_3"/>
    <property type="match status" value="1"/>
</dbReference>
<evidence type="ECO:0000313" key="8">
    <source>
        <dbReference type="EMBL" id="MBU8546819.1"/>
    </source>
</evidence>
<feature type="transmembrane region" description="Helical" evidence="7">
    <location>
        <begin position="80"/>
        <end position="99"/>
    </location>
</feature>
<feature type="transmembrane region" description="Helical" evidence="7">
    <location>
        <begin position="47"/>
        <end position="68"/>
    </location>
</feature>
<dbReference type="PANTHER" id="PTHR23513">
    <property type="entry name" value="INTEGRAL MEMBRANE EFFLUX PROTEIN-RELATED"/>
    <property type="match status" value="1"/>
</dbReference>
<dbReference type="PANTHER" id="PTHR23513:SF11">
    <property type="entry name" value="STAPHYLOFERRIN A TRANSPORTER"/>
    <property type="match status" value="1"/>
</dbReference>
<evidence type="ECO:0000256" key="1">
    <source>
        <dbReference type="ARBA" id="ARBA00004651"/>
    </source>
</evidence>
<feature type="transmembrane region" description="Helical" evidence="7">
    <location>
        <begin position="20"/>
        <end position="41"/>
    </location>
</feature>
<feature type="transmembrane region" description="Helical" evidence="7">
    <location>
        <begin position="287"/>
        <end position="306"/>
    </location>
</feature>
<evidence type="ECO:0000256" key="3">
    <source>
        <dbReference type="ARBA" id="ARBA00022475"/>
    </source>
</evidence>
<feature type="transmembrane region" description="Helical" evidence="7">
    <location>
        <begin position="370"/>
        <end position="390"/>
    </location>
</feature>